<evidence type="ECO:0000256" key="1">
    <source>
        <dbReference type="SAM" id="MobiDB-lite"/>
    </source>
</evidence>
<proteinExistence type="predicted"/>
<feature type="compositionally biased region" description="Polar residues" evidence="1">
    <location>
        <begin position="52"/>
        <end position="69"/>
    </location>
</feature>
<evidence type="ECO:0000313" key="2">
    <source>
        <dbReference type="EMBL" id="KZP12766.1"/>
    </source>
</evidence>
<reference evidence="2 3" key="1">
    <citation type="journal article" date="2016" name="Mol. Biol. Evol.">
        <title>Comparative Genomics of Early-Diverging Mushroom-Forming Fungi Provides Insights into the Origins of Lignocellulose Decay Capabilities.</title>
        <authorList>
            <person name="Nagy L.G."/>
            <person name="Riley R."/>
            <person name="Tritt A."/>
            <person name="Adam C."/>
            <person name="Daum C."/>
            <person name="Floudas D."/>
            <person name="Sun H."/>
            <person name="Yadav J.S."/>
            <person name="Pangilinan J."/>
            <person name="Larsson K.H."/>
            <person name="Matsuura K."/>
            <person name="Barry K."/>
            <person name="Labutti K."/>
            <person name="Kuo R."/>
            <person name="Ohm R.A."/>
            <person name="Bhattacharya S.S."/>
            <person name="Shirouzu T."/>
            <person name="Yoshinaga Y."/>
            <person name="Martin F.M."/>
            <person name="Grigoriev I.V."/>
            <person name="Hibbett D.S."/>
        </authorList>
    </citation>
    <scope>NUCLEOTIDE SEQUENCE [LARGE SCALE GENOMIC DNA]</scope>
    <source>
        <strain evidence="2 3">CBS 109695</strain>
    </source>
</reference>
<protein>
    <submittedName>
        <fullName evidence="2">Uncharacterized protein</fullName>
    </submittedName>
</protein>
<accession>A0A166BLJ7</accession>
<feature type="compositionally biased region" description="Basic and acidic residues" evidence="1">
    <location>
        <begin position="22"/>
        <end position="34"/>
    </location>
</feature>
<evidence type="ECO:0000313" key="3">
    <source>
        <dbReference type="Proteomes" id="UP000076532"/>
    </source>
</evidence>
<keyword evidence="3" id="KW-1185">Reference proteome</keyword>
<sequence>MENEHPSSPLSPLTSSPESGPDYERDSTYKDNDKVQTTSRGTPLKNKPFGNRSVSTASSSRLETNSFNPNICILTGDTGATGSDIEKAHIVPQATKGDEV</sequence>
<organism evidence="2 3">
    <name type="scientific">Athelia psychrophila</name>
    <dbReference type="NCBI Taxonomy" id="1759441"/>
    <lineage>
        <taxon>Eukaryota</taxon>
        <taxon>Fungi</taxon>
        <taxon>Dikarya</taxon>
        <taxon>Basidiomycota</taxon>
        <taxon>Agaricomycotina</taxon>
        <taxon>Agaricomycetes</taxon>
        <taxon>Agaricomycetidae</taxon>
        <taxon>Atheliales</taxon>
        <taxon>Atheliaceae</taxon>
        <taxon>Athelia</taxon>
    </lineage>
</organism>
<feature type="region of interest" description="Disordered" evidence="1">
    <location>
        <begin position="1"/>
        <end position="71"/>
    </location>
</feature>
<gene>
    <name evidence="2" type="ORF">FIBSPDRAFT_149755</name>
</gene>
<dbReference type="EMBL" id="KV417642">
    <property type="protein sequence ID" value="KZP12766.1"/>
    <property type="molecule type" value="Genomic_DNA"/>
</dbReference>
<dbReference type="Proteomes" id="UP000076532">
    <property type="component" value="Unassembled WGS sequence"/>
</dbReference>
<dbReference type="AlphaFoldDB" id="A0A166BLJ7"/>
<feature type="compositionally biased region" description="Low complexity" evidence="1">
    <location>
        <begin position="1"/>
        <end position="20"/>
    </location>
</feature>
<name>A0A166BLJ7_9AGAM</name>